<keyword evidence="3 5" id="KW-0547">Nucleotide-binding</keyword>
<dbReference type="GO" id="GO:0016620">
    <property type="term" value="F:oxidoreductase activity, acting on the aldehyde or oxo group of donors, NAD or NADP as acceptor"/>
    <property type="evidence" value="ECO:0007669"/>
    <property type="project" value="UniProtKB-UniRule"/>
</dbReference>
<feature type="binding site" evidence="5">
    <location>
        <position position="826"/>
    </location>
    <ligand>
        <name>NADP(+)</name>
        <dbReference type="ChEBI" id="CHEBI:58349"/>
    </ligand>
</feature>
<feature type="domain" description="Carrier" evidence="6">
    <location>
        <begin position="666"/>
        <end position="741"/>
    </location>
</feature>
<dbReference type="Pfam" id="PF00501">
    <property type="entry name" value="AMP-binding"/>
    <property type="match status" value="1"/>
</dbReference>
<dbReference type="eggNOG" id="COG3320">
    <property type="taxonomic scope" value="Bacteria"/>
</dbReference>
<feature type="binding site" evidence="5">
    <location>
        <begin position="517"/>
        <end position="520"/>
    </location>
    <ligand>
        <name>AMP</name>
        <dbReference type="ChEBI" id="CHEBI:456215"/>
    </ligand>
</feature>
<sequence>MTQSHTQGPQASAAHSRLARRAAELLATDPQAAATLPDPEVVRQATRPGLRLAERVDAILSGYADRPALGQRSFQTVKDPITGRSSVELLPTFDTITYRELRERATAIASDLAHHPQAPAKPGDFLASIGFISVDYVAIDIAGVFAGLTAVPLQTGATLATLTAITAETAPTLFAASIEHLPTAVDAVLATPSVRRLLVFDYRAGSDEDREAVEAAKRKIADAGSSVLVDVLDEVIARGKSAPKAPLPPATDAGDDSLSLLIYTSGSTGTPKGAMYPERNVAHFWGGVWAAAFDEDAAPPVPAINITFLPLSHVASRLSLMPTLARGGLMHFVAKSDLSTLFEDLKLARPTNLFLVPRVVEMLYQHYQSELDRRGVQDGTREAEAVKDDLRTGLLGGRILTAGFGSAPLSAELAGFIESLLQIHLVDGYGSTEAGPVWRDGYLVKPPVTDYKLIDVPELGYFSTDSPHPRGELAIKTQTILPGYYKRPETTAEVFDEDGFYLTGDVVAQIGPEQFAYVDRRKNVLKLSQGEFVTLAKLEAAYSSSPLVRQLFVYGSSERSYLLAVIVPTPDALKKFGVGEAAKAALGESLQKIARDEGLQSYEVPRDFIIETDPFTVENGLLSDARKSLRPKLKEHYGERLEAMYKELADGQANELRDIRRGVQQRPTLETVRRAAAAMLGASAAEIKPDAHFTDLGGDSLSALTFSNFLHDLFEVDVPVGVIVSAANTLGSVAEHIDAQLAGGRARPTFATVHGKGSTTIKASDLTLDKFIDEQTLEAAKHLPKPADPPRTVLLTGANGWLGRFLALEWLERLAPAGGKLITIVRGKDAAQAKARLDAAYESGDPKLAGHYQDLAATTLEVLAGDFSEPRLGLDEATWNRLADEVDFISHPGALVNHVLPYNQLFGPNVAGVAEIIKLAITTRIKPVTYLSTVAVAAGVEPSALDEDGDIRTVSAERSVDEGYANGYGNSKWGGEVLLREAHDRTGLPVRVFRSDMILAHQKYTGQVNATDQFTRLVQSLLATGLAPKSFYELDAQGNRQRAHYDGIPVDFTAESITTLGGDGLEGYRSYNVFNPHRDGVGLDEFVDWLIEAGHPITRIDDYDQWLSRFETSLRGLPESKRQASVLPLLHAFARPGPAVDGSPFRNTVFRTDVQKAKIGAEHDIPHLGKALVLKYADDIKQLGLL</sequence>
<feature type="binding site" evidence="5">
    <location>
        <position position="968"/>
    </location>
    <ligand>
        <name>NADP(+)</name>
        <dbReference type="ChEBI" id="CHEBI:58349"/>
    </ligand>
</feature>
<evidence type="ECO:0000256" key="1">
    <source>
        <dbReference type="ARBA" id="ARBA00022450"/>
    </source>
</evidence>
<dbReference type="eggNOG" id="COG0236">
    <property type="taxonomic scope" value="Bacteria"/>
</dbReference>
<accession>D6Z860</accession>
<dbReference type="PANTHER" id="PTHR43272:SF33">
    <property type="entry name" value="AMP-BINDING DOMAIN-CONTAINING PROTEIN-RELATED"/>
    <property type="match status" value="1"/>
</dbReference>
<dbReference type="Gene3D" id="3.40.50.12780">
    <property type="entry name" value="N-terminal domain of ligase-like"/>
    <property type="match status" value="1"/>
</dbReference>
<dbReference type="GO" id="GO:0050661">
    <property type="term" value="F:NADP binding"/>
    <property type="evidence" value="ECO:0007669"/>
    <property type="project" value="UniProtKB-UniRule"/>
</dbReference>
<dbReference type="InterPro" id="IPR042099">
    <property type="entry name" value="ANL_N_sf"/>
</dbReference>
<dbReference type="NCBIfam" id="TIGR01746">
    <property type="entry name" value="Thioester-redct"/>
    <property type="match status" value="1"/>
</dbReference>
<dbReference type="SMART" id="SM00823">
    <property type="entry name" value="PKS_PP"/>
    <property type="match status" value="1"/>
</dbReference>
<dbReference type="InterPro" id="IPR046407">
    <property type="entry name" value="CAR"/>
</dbReference>
<dbReference type="PROSITE" id="PS50075">
    <property type="entry name" value="CARRIER"/>
    <property type="match status" value="1"/>
</dbReference>
<dbReference type="KEGG" id="srt:Srot_1679"/>
<evidence type="ECO:0000313" key="8">
    <source>
        <dbReference type="Proteomes" id="UP000002247"/>
    </source>
</evidence>
<comment type="cofactor">
    <cofactor evidence="5">
        <name>pantetheine 4'-phosphate</name>
        <dbReference type="ChEBI" id="CHEBI:47942"/>
    </cofactor>
    <text evidence="5">Binds 1 phosphopantetheine covalently.</text>
</comment>
<dbReference type="SUPFAM" id="SSF56801">
    <property type="entry name" value="Acetyl-CoA synthetase-like"/>
    <property type="match status" value="1"/>
</dbReference>
<feature type="binding site" evidence="5">
    <location>
        <begin position="866"/>
        <end position="867"/>
    </location>
    <ligand>
        <name>NADP(+)</name>
        <dbReference type="ChEBI" id="CHEBI:58349"/>
    </ligand>
</feature>
<dbReference type="PANTHER" id="PTHR43272">
    <property type="entry name" value="LONG-CHAIN-FATTY-ACID--COA LIGASE"/>
    <property type="match status" value="1"/>
</dbReference>
<dbReference type="GO" id="GO:0005524">
    <property type="term" value="F:ATP binding"/>
    <property type="evidence" value="ECO:0007669"/>
    <property type="project" value="UniProtKB-UniRule"/>
</dbReference>
<gene>
    <name evidence="5" type="primary">car</name>
    <name evidence="7" type="ordered locus">Srot_1679</name>
</gene>
<dbReference type="Gene3D" id="3.40.50.720">
    <property type="entry name" value="NAD(P)-binding Rossmann-like Domain"/>
    <property type="match status" value="1"/>
</dbReference>
<feature type="binding site" evidence="5">
    <location>
        <begin position="427"/>
        <end position="428"/>
    </location>
    <ligand>
        <name>AMP</name>
        <dbReference type="ChEBI" id="CHEBI:456215"/>
    </ligand>
</feature>
<dbReference type="STRING" id="640132.Srot_1679"/>
<dbReference type="InterPro" id="IPR013120">
    <property type="entry name" value="FAR_NAD-bd"/>
</dbReference>
<keyword evidence="2 5" id="KW-0597">Phosphoprotein</keyword>
<dbReference type="RefSeq" id="WP_013138593.1">
    <property type="nucleotide sequence ID" value="NC_014168.1"/>
</dbReference>
<feature type="binding site" evidence="5">
    <location>
        <position position="526"/>
    </location>
    <ligand>
        <name>AMP</name>
        <dbReference type="ChEBI" id="CHEBI:456215"/>
    </ligand>
</feature>
<dbReference type="Pfam" id="PF00550">
    <property type="entry name" value="PP-binding"/>
    <property type="match status" value="1"/>
</dbReference>
<dbReference type="InterPro" id="IPR010080">
    <property type="entry name" value="Thioester_reductase-like_dom"/>
</dbReference>
<dbReference type="InterPro" id="IPR020806">
    <property type="entry name" value="PKS_PP-bd"/>
</dbReference>
<dbReference type="HAMAP" id="MF_02247">
    <property type="entry name" value="Carbox_acid_reduct"/>
    <property type="match status" value="1"/>
</dbReference>
<organism evidence="7 8">
    <name type="scientific">Segniliparus rotundus (strain ATCC BAA-972 / CDC 1076 / CIP 108378 / DSM 44985 / JCM 13578)</name>
    <dbReference type="NCBI Taxonomy" id="640132"/>
    <lineage>
        <taxon>Bacteria</taxon>
        <taxon>Bacillati</taxon>
        <taxon>Actinomycetota</taxon>
        <taxon>Actinomycetes</taxon>
        <taxon>Mycobacteriales</taxon>
        <taxon>Segniliparaceae</taxon>
        <taxon>Segniliparus</taxon>
    </lineage>
</organism>
<feature type="binding site" evidence="5">
    <location>
        <position position="432"/>
    </location>
    <ligand>
        <name>AMP</name>
        <dbReference type="ChEBI" id="CHEBI:456215"/>
    </ligand>
</feature>
<evidence type="ECO:0000313" key="7">
    <source>
        <dbReference type="EMBL" id="ADG98140.1"/>
    </source>
</evidence>
<dbReference type="InterPro" id="IPR009081">
    <property type="entry name" value="PP-bd_ACP"/>
</dbReference>
<dbReference type="eggNOG" id="COG1022">
    <property type="taxonomic scope" value="Bacteria"/>
</dbReference>
<feature type="binding site" evidence="5">
    <location>
        <position position="505"/>
    </location>
    <ligand>
        <name>AMP</name>
        <dbReference type="ChEBI" id="CHEBI:456215"/>
    </ligand>
</feature>
<dbReference type="OrthoDB" id="2472181at2"/>
<keyword evidence="5" id="KW-0560">Oxidoreductase</keyword>
<dbReference type="HOGENOM" id="CLU_009549_0_0_11"/>
<proteinExistence type="inferred from homology"/>
<feature type="binding site" evidence="5">
    <location>
        <position position="836"/>
    </location>
    <ligand>
        <name>NADP(+)</name>
        <dbReference type="ChEBI" id="CHEBI:58349"/>
    </ligand>
</feature>
<dbReference type="PROSITE" id="PS00455">
    <property type="entry name" value="AMP_BINDING"/>
    <property type="match status" value="1"/>
</dbReference>
<dbReference type="InterPro" id="IPR020845">
    <property type="entry name" value="AMP-binding_CS"/>
</dbReference>
<feature type="binding site" evidence="5">
    <location>
        <position position="995"/>
    </location>
    <ligand>
        <name>NADP(+)</name>
        <dbReference type="ChEBI" id="CHEBI:58349"/>
    </ligand>
</feature>
<keyword evidence="1 5" id="KW-0596">Phosphopantetheine</keyword>
<dbReference type="SMART" id="SM01294">
    <property type="entry name" value="PKS_PP_betabranch"/>
    <property type="match status" value="1"/>
</dbReference>
<dbReference type="AlphaFoldDB" id="D6Z860"/>
<dbReference type="InterPro" id="IPR000873">
    <property type="entry name" value="AMP-dep_synth/lig_dom"/>
</dbReference>
<dbReference type="EC" id="1.2.1.-" evidence="5"/>
<evidence type="ECO:0000256" key="5">
    <source>
        <dbReference type="HAMAP-Rule" id="MF_02247"/>
    </source>
</evidence>
<feature type="binding site" evidence="5">
    <location>
        <position position="932"/>
    </location>
    <ligand>
        <name>NADP(+)</name>
        <dbReference type="ChEBI" id="CHEBI:58349"/>
    </ligand>
</feature>
<dbReference type="CDD" id="cd17632">
    <property type="entry name" value="AFD_CAR-like"/>
    <property type="match status" value="1"/>
</dbReference>
<keyword evidence="4 5" id="KW-0067">ATP-binding</keyword>
<dbReference type="CDD" id="cd05235">
    <property type="entry name" value="SDR_e1"/>
    <property type="match status" value="1"/>
</dbReference>
<feature type="modified residue" description="O-(pantetheine 4'-phosphoryl)serine" evidence="5">
    <location>
        <position position="700"/>
    </location>
</feature>
<protein>
    <recommendedName>
        <fullName evidence="5">Carboxylic acid reductase</fullName>
        <shortName evidence="5">CAR</shortName>
        <ecNumber evidence="5">1.2.1.-</ecNumber>
    </recommendedName>
    <alternativeName>
        <fullName evidence="5">ATP/NADPH-dependent carboxylic acid reductase</fullName>
    </alternativeName>
</protein>
<evidence type="ECO:0000256" key="4">
    <source>
        <dbReference type="ARBA" id="ARBA00022840"/>
    </source>
</evidence>
<evidence type="ECO:0000256" key="3">
    <source>
        <dbReference type="ARBA" id="ARBA00022741"/>
    </source>
</evidence>
<dbReference type="InterPro" id="IPR036736">
    <property type="entry name" value="ACP-like_sf"/>
</dbReference>
<dbReference type="SMR" id="D6Z860"/>
<dbReference type="GO" id="GO:0031177">
    <property type="term" value="F:phosphopantetheine binding"/>
    <property type="evidence" value="ECO:0007669"/>
    <property type="project" value="UniProtKB-UniRule"/>
</dbReference>
<feature type="binding site" evidence="5">
    <location>
        <position position="972"/>
    </location>
    <ligand>
        <name>NADP(+)</name>
        <dbReference type="ChEBI" id="CHEBI:58349"/>
    </ligand>
</feature>
<keyword evidence="5" id="KW-0521">NADP</keyword>
<dbReference type="SUPFAM" id="SSF51735">
    <property type="entry name" value="NAD(P)-binding Rossmann-fold domains"/>
    <property type="match status" value="1"/>
</dbReference>
<comment type="function">
    <text evidence="5">Catalyzes the ATP- and NADPH-dependent reduction of carboxylic acids to the corresponding aldehydes.</text>
</comment>
<dbReference type="NCBIfam" id="NF041592">
    <property type="entry name" value="carboxyl_red"/>
    <property type="match status" value="1"/>
</dbReference>
<feature type="binding site" evidence="5">
    <location>
        <begin position="892"/>
        <end position="894"/>
    </location>
    <ligand>
        <name>NADP(+)</name>
        <dbReference type="ChEBI" id="CHEBI:58349"/>
    </ligand>
</feature>
<dbReference type="Gene3D" id="1.10.1200.10">
    <property type="entry name" value="ACP-like"/>
    <property type="match status" value="1"/>
</dbReference>
<evidence type="ECO:0000259" key="6">
    <source>
        <dbReference type="PROSITE" id="PS50075"/>
    </source>
</evidence>
<keyword evidence="8" id="KW-1185">Reference proteome</keyword>
<feature type="binding site" evidence="5">
    <location>
        <position position="627"/>
    </location>
    <ligand>
        <name>AMP</name>
        <dbReference type="ChEBI" id="CHEBI:456215"/>
    </ligand>
</feature>
<dbReference type="EMBL" id="CP001958">
    <property type="protein sequence ID" value="ADG98140.1"/>
    <property type="molecule type" value="Genomic_DNA"/>
</dbReference>
<reference evidence="7 8" key="1">
    <citation type="journal article" date="2010" name="Stand. Genomic Sci.">
        <title>Complete genome sequence of Segniliparus rotundus type strain (CDC 1076).</title>
        <authorList>
            <person name="Sikorski J."/>
            <person name="Lapidus A."/>
            <person name="Copeland A."/>
            <person name="Misra M."/>
            <person name="Glavina Del Rio T."/>
            <person name="Nolan M."/>
            <person name="Lucas S."/>
            <person name="Chen F."/>
            <person name="Tice H."/>
            <person name="Cheng J.F."/>
            <person name="Jando M."/>
            <person name="Schneider S."/>
            <person name="Bruce D."/>
            <person name="Goodwin L."/>
            <person name="Pitluck S."/>
            <person name="Liolios K."/>
            <person name="Mikhailova N."/>
            <person name="Pati A."/>
            <person name="Ivanova N."/>
            <person name="Mavromatis K."/>
            <person name="Chen A."/>
            <person name="Palaniappan K."/>
            <person name="Chertkov O."/>
            <person name="Land M."/>
            <person name="Hauser L."/>
            <person name="Chang Y.J."/>
            <person name="Jeffries C.D."/>
            <person name="Brettin T."/>
            <person name="Detter J.C."/>
            <person name="Han C."/>
            <person name="Rohde M."/>
            <person name="Goker M."/>
            <person name="Bristow J."/>
            <person name="Eisen J.A."/>
            <person name="Markowitz V."/>
            <person name="Hugenholtz P."/>
            <person name="Kyrpides N.C."/>
            <person name="Klenk H.P."/>
        </authorList>
    </citation>
    <scope>NUCLEOTIDE SEQUENCE [LARGE SCALE GENOMIC DNA]</scope>
    <source>
        <strain evidence="8">ATCC BAA-972 / CDC 1076 / CIP 108378 / DSM 44985 / JCM 13578</strain>
    </source>
</reference>
<comment type="similarity">
    <text evidence="5">Belongs to the ATP-dependent AMP-binding enzyme family. Carboxylic acid reductase subfamily.</text>
</comment>
<dbReference type="InterPro" id="IPR036291">
    <property type="entry name" value="NAD(P)-bd_dom_sf"/>
</dbReference>
<evidence type="ECO:0000256" key="2">
    <source>
        <dbReference type="ARBA" id="ARBA00022553"/>
    </source>
</evidence>
<dbReference type="GO" id="GO:0004467">
    <property type="term" value="F:long-chain fatty acid-CoA ligase activity"/>
    <property type="evidence" value="ECO:0007669"/>
    <property type="project" value="TreeGrafter"/>
</dbReference>
<dbReference type="Pfam" id="PF07993">
    <property type="entry name" value="NAD_binding_4"/>
    <property type="match status" value="1"/>
</dbReference>
<dbReference type="GO" id="GO:0016020">
    <property type="term" value="C:membrane"/>
    <property type="evidence" value="ECO:0007669"/>
    <property type="project" value="TreeGrafter"/>
</dbReference>
<feature type="binding site" evidence="5">
    <location>
        <begin position="799"/>
        <end position="802"/>
    </location>
    <ligand>
        <name>NADP(+)</name>
        <dbReference type="ChEBI" id="CHEBI:58349"/>
    </ligand>
</feature>
<name>D6Z860_SEGRD</name>
<dbReference type="SUPFAM" id="SSF47336">
    <property type="entry name" value="ACP-like"/>
    <property type="match status" value="1"/>
</dbReference>
<comment type="domain">
    <text evidence="5">The N-terminal domain likely catalyzes substrate activation by formation of an initial acyl-AMP intermediate, the central region contains the phosphopantetheine attachment site, and the C-terminal domain catalyzes the reduction by NADPH of the intermediate thioester formed from the attack of the phosphopantetheine thiol at the carbonyl carbon of acyl-AMP.</text>
</comment>
<feature type="binding site" evidence="5">
    <location>
        <position position="313"/>
    </location>
    <ligand>
        <name>AMP</name>
        <dbReference type="ChEBI" id="CHEBI:456215"/>
    </ligand>
</feature>
<feature type="binding site" evidence="5">
    <location>
        <position position="406"/>
    </location>
    <ligand>
        <name>AMP</name>
        <dbReference type="ChEBI" id="CHEBI:456215"/>
    </ligand>
</feature>
<comment type="catalytic activity">
    <reaction evidence="5">
        <text>a carboxylate + ATP + NADPH + H(+) = an aldehyde + AMP + diphosphate + NADP(+)</text>
        <dbReference type="Rhea" id="RHEA:50916"/>
        <dbReference type="ChEBI" id="CHEBI:15378"/>
        <dbReference type="ChEBI" id="CHEBI:17478"/>
        <dbReference type="ChEBI" id="CHEBI:29067"/>
        <dbReference type="ChEBI" id="CHEBI:30616"/>
        <dbReference type="ChEBI" id="CHEBI:33019"/>
        <dbReference type="ChEBI" id="CHEBI:57783"/>
        <dbReference type="ChEBI" id="CHEBI:58349"/>
        <dbReference type="ChEBI" id="CHEBI:456215"/>
    </reaction>
</comment>
<dbReference type="Proteomes" id="UP000002247">
    <property type="component" value="Chromosome"/>
</dbReference>